<name>A0ABR2DDC2_9ROSI</name>
<reference evidence="1 2" key="1">
    <citation type="journal article" date="2024" name="G3 (Bethesda)">
        <title>Genome assembly of Hibiscus sabdariffa L. provides insights into metabolisms of medicinal natural products.</title>
        <authorList>
            <person name="Kim T."/>
        </authorList>
    </citation>
    <scope>NUCLEOTIDE SEQUENCE [LARGE SCALE GENOMIC DNA]</scope>
    <source>
        <strain evidence="1">TK-2024</strain>
        <tissue evidence="1">Old leaves</tissue>
    </source>
</reference>
<evidence type="ECO:0000313" key="2">
    <source>
        <dbReference type="Proteomes" id="UP001472677"/>
    </source>
</evidence>
<comment type="caution">
    <text evidence="1">The sequence shown here is derived from an EMBL/GenBank/DDBJ whole genome shotgun (WGS) entry which is preliminary data.</text>
</comment>
<gene>
    <name evidence="1" type="ORF">V6N12_012710</name>
</gene>
<organism evidence="1 2">
    <name type="scientific">Hibiscus sabdariffa</name>
    <name type="common">roselle</name>
    <dbReference type="NCBI Taxonomy" id="183260"/>
    <lineage>
        <taxon>Eukaryota</taxon>
        <taxon>Viridiplantae</taxon>
        <taxon>Streptophyta</taxon>
        <taxon>Embryophyta</taxon>
        <taxon>Tracheophyta</taxon>
        <taxon>Spermatophyta</taxon>
        <taxon>Magnoliopsida</taxon>
        <taxon>eudicotyledons</taxon>
        <taxon>Gunneridae</taxon>
        <taxon>Pentapetalae</taxon>
        <taxon>rosids</taxon>
        <taxon>malvids</taxon>
        <taxon>Malvales</taxon>
        <taxon>Malvaceae</taxon>
        <taxon>Malvoideae</taxon>
        <taxon>Hibiscus</taxon>
    </lineage>
</organism>
<evidence type="ECO:0000313" key="1">
    <source>
        <dbReference type="EMBL" id="KAK8536048.1"/>
    </source>
</evidence>
<dbReference type="Proteomes" id="UP001472677">
    <property type="component" value="Unassembled WGS sequence"/>
</dbReference>
<protein>
    <submittedName>
        <fullName evidence="1">Uncharacterized protein</fullName>
    </submittedName>
</protein>
<proteinExistence type="predicted"/>
<dbReference type="EMBL" id="JBBPBM010000029">
    <property type="protein sequence ID" value="KAK8536048.1"/>
    <property type="molecule type" value="Genomic_DNA"/>
</dbReference>
<sequence length="138" mass="14686">MSTLGLGFSETSEISALPRLEQQGSSLDSDEQRVMKKAKNRDDGIEQAGGSLRMDSGLAVDNGGGGDMRMAGNEGGSGSESLDHGPPEEENRQTRSYAVAVSSMFDSRENSQPIPYMNDVVVLGEDVIVDDNGPFMVI</sequence>
<keyword evidence="2" id="KW-1185">Reference proteome</keyword>
<accession>A0ABR2DDC2</accession>